<dbReference type="PANTHER" id="PTHR43671">
    <property type="entry name" value="SERINE/THREONINE-PROTEIN KINASE NEK"/>
    <property type="match status" value="1"/>
</dbReference>
<feature type="compositionally biased region" description="Low complexity" evidence="6">
    <location>
        <begin position="467"/>
        <end position="479"/>
    </location>
</feature>
<evidence type="ECO:0000256" key="2">
    <source>
        <dbReference type="ARBA" id="ARBA00022679"/>
    </source>
</evidence>
<proteinExistence type="predicted"/>
<keyword evidence="4" id="KW-0418">Kinase</keyword>
<evidence type="ECO:0000256" key="6">
    <source>
        <dbReference type="SAM" id="MobiDB-lite"/>
    </source>
</evidence>
<dbReference type="Proteomes" id="UP001500893">
    <property type="component" value="Unassembled WGS sequence"/>
</dbReference>
<evidence type="ECO:0000256" key="4">
    <source>
        <dbReference type="ARBA" id="ARBA00022777"/>
    </source>
</evidence>
<feature type="compositionally biased region" description="Pro residues" evidence="6">
    <location>
        <begin position="422"/>
        <end position="453"/>
    </location>
</feature>
<keyword evidence="2" id="KW-0808">Transferase</keyword>
<reference evidence="10" key="1">
    <citation type="journal article" date="2019" name="Int. J. Syst. Evol. Microbiol.">
        <title>The Global Catalogue of Microorganisms (GCM) 10K type strain sequencing project: providing services to taxonomists for standard genome sequencing and annotation.</title>
        <authorList>
            <consortium name="The Broad Institute Genomics Platform"/>
            <consortium name="The Broad Institute Genome Sequencing Center for Infectious Disease"/>
            <person name="Wu L."/>
            <person name="Ma J."/>
        </authorList>
    </citation>
    <scope>NUCLEOTIDE SEQUENCE [LARGE SCALE GENOMIC DNA]</scope>
    <source>
        <strain evidence="10">JCM 11574</strain>
    </source>
</reference>
<keyword evidence="7" id="KW-1133">Transmembrane helix</keyword>
<keyword evidence="3" id="KW-0547">Nucleotide-binding</keyword>
<dbReference type="PANTHER" id="PTHR43671:SF13">
    <property type="entry name" value="SERINE_THREONINE-PROTEIN KINASE NEK2"/>
    <property type="match status" value="1"/>
</dbReference>
<evidence type="ECO:0000313" key="10">
    <source>
        <dbReference type="Proteomes" id="UP001500893"/>
    </source>
</evidence>
<evidence type="ECO:0000256" key="5">
    <source>
        <dbReference type="ARBA" id="ARBA00022840"/>
    </source>
</evidence>
<dbReference type="InterPro" id="IPR000719">
    <property type="entry name" value="Prot_kinase_dom"/>
</dbReference>
<dbReference type="EMBL" id="BAAAVM010000088">
    <property type="protein sequence ID" value="GAA3156988.1"/>
    <property type="molecule type" value="Genomic_DNA"/>
</dbReference>
<organism evidence="9 10">
    <name type="scientific">Streptomyces rameus</name>
    <dbReference type="NCBI Taxonomy" id="68261"/>
    <lineage>
        <taxon>Bacteria</taxon>
        <taxon>Bacillati</taxon>
        <taxon>Actinomycetota</taxon>
        <taxon>Actinomycetes</taxon>
        <taxon>Kitasatosporales</taxon>
        <taxon>Streptomycetaceae</taxon>
        <taxon>Streptomyces</taxon>
    </lineage>
</organism>
<evidence type="ECO:0000313" key="9">
    <source>
        <dbReference type="EMBL" id="GAA3156988.1"/>
    </source>
</evidence>
<evidence type="ECO:0000256" key="3">
    <source>
        <dbReference type="ARBA" id="ARBA00022741"/>
    </source>
</evidence>
<accession>A0ABP6NTD2</accession>
<feature type="compositionally biased region" description="Basic residues" evidence="6">
    <location>
        <begin position="506"/>
        <end position="518"/>
    </location>
</feature>
<dbReference type="PROSITE" id="PS00108">
    <property type="entry name" value="PROTEIN_KINASE_ST"/>
    <property type="match status" value="1"/>
</dbReference>
<keyword evidence="7" id="KW-0472">Membrane</keyword>
<dbReference type="Gene3D" id="3.30.200.20">
    <property type="entry name" value="Phosphorylase Kinase, domain 1"/>
    <property type="match status" value="1"/>
</dbReference>
<dbReference type="Gene3D" id="1.10.510.10">
    <property type="entry name" value="Transferase(Phosphotransferase) domain 1"/>
    <property type="match status" value="1"/>
</dbReference>
<feature type="region of interest" description="Disordered" evidence="6">
    <location>
        <begin position="307"/>
        <end position="372"/>
    </location>
</feature>
<feature type="domain" description="Protein kinase" evidence="8">
    <location>
        <begin position="9"/>
        <end position="264"/>
    </location>
</feature>
<keyword evidence="10" id="KW-1185">Reference proteome</keyword>
<dbReference type="CDD" id="cd14014">
    <property type="entry name" value="STKc_PknB_like"/>
    <property type="match status" value="1"/>
</dbReference>
<comment type="caution">
    <text evidence="9">The sequence shown here is derived from an EMBL/GenBank/DDBJ whole genome shotgun (WGS) entry which is preliminary data.</text>
</comment>
<evidence type="ECO:0000256" key="1">
    <source>
        <dbReference type="ARBA" id="ARBA00012513"/>
    </source>
</evidence>
<evidence type="ECO:0000256" key="7">
    <source>
        <dbReference type="SAM" id="Phobius"/>
    </source>
</evidence>
<dbReference type="InterPro" id="IPR011009">
    <property type="entry name" value="Kinase-like_dom_sf"/>
</dbReference>
<dbReference type="InterPro" id="IPR008271">
    <property type="entry name" value="Ser/Thr_kinase_AS"/>
</dbReference>
<gene>
    <name evidence="9" type="ORF">GCM10010521_51250</name>
</gene>
<keyword evidence="5" id="KW-0067">ATP-binding</keyword>
<dbReference type="SUPFAM" id="SSF56112">
    <property type="entry name" value="Protein kinase-like (PK-like)"/>
    <property type="match status" value="1"/>
</dbReference>
<name>A0ABP6NTD2_9ACTN</name>
<feature type="compositionally biased region" description="Pro residues" evidence="6">
    <location>
        <begin position="491"/>
        <end position="502"/>
    </location>
</feature>
<dbReference type="InterPro" id="IPR050660">
    <property type="entry name" value="NEK_Ser/Thr_kinase"/>
</dbReference>
<dbReference type="EC" id="2.7.11.1" evidence="1"/>
<sequence>MGEVFAGRYELADPIGRGGVGAVWRAWDHRRRRYVAAKVLQQRDAHSLLRFVREQGMRIDHPHVLAPASWAADDDKVLFTMDLVAGGSLVHLVGDYGPLPPAFVCTLLDQLLSGLAAVHAEDVVHRDIKPANVLLEATGTGRPRLRLSDFGIAMRLGEPRLTETNLVVGTPGYLAPEQMLGAEPDFPADLFAVGLVALYLLEGARPDAKAIVQHFLEHGTPGPPKGIPEPLWQIVASLLQPDPADRFRTATGARKALAGAVELLPEPGPEDDLIEVFDQLGPLPTGFGPDGPLQQASGVALELIPGTTSATTLRRTPEGRAGAGTGLNTGASAGSAAGSGSGAGAGSAPRSGSGAGAGAGADSADGSGAGAGSGAGTNMGAGTGMAAGTDADAGSGAGPGAGREPGVPTPTGSLSDTGSFRLPPPRHAPVPDPTPPPPLAPAPGPVPHLPPLPAQFGAPLPSPPPTGTTDTTTTAAYTARDPQAVARTPPSLAPPLTPPVPTPSARHGRGRRARRAPRRPGPPAKAAIPLLLLALACYAVGFWALTRL</sequence>
<feature type="transmembrane region" description="Helical" evidence="7">
    <location>
        <begin position="526"/>
        <end position="545"/>
    </location>
</feature>
<dbReference type="SMART" id="SM00220">
    <property type="entry name" value="S_TKc"/>
    <property type="match status" value="1"/>
</dbReference>
<keyword evidence="7" id="KW-0812">Transmembrane</keyword>
<dbReference type="Pfam" id="PF00069">
    <property type="entry name" value="Pkinase"/>
    <property type="match status" value="1"/>
</dbReference>
<dbReference type="RefSeq" id="WP_345056105.1">
    <property type="nucleotide sequence ID" value="NZ_BAAAVM010000088.1"/>
</dbReference>
<dbReference type="PROSITE" id="PS50011">
    <property type="entry name" value="PROTEIN_KINASE_DOM"/>
    <property type="match status" value="1"/>
</dbReference>
<evidence type="ECO:0000259" key="8">
    <source>
        <dbReference type="PROSITE" id="PS50011"/>
    </source>
</evidence>
<protein>
    <recommendedName>
        <fullName evidence="1">non-specific serine/threonine protein kinase</fullName>
        <ecNumber evidence="1">2.7.11.1</ecNumber>
    </recommendedName>
</protein>
<feature type="region of interest" description="Disordered" evidence="6">
    <location>
        <begin position="386"/>
        <end position="524"/>
    </location>
</feature>